<feature type="compositionally biased region" description="Polar residues" evidence="1">
    <location>
        <begin position="30"/>
        <end position="46"/>
    </location>
</feature>
<name>A0A3D4VDJ4_9BACT</name>
<evidence type="ECO:0000313" key="4">
    <source>
        <dbReference type="Proteomes" id="UP000264071"/>
    </source>
</evidence>
<accession>A0A3D4VDJ4</accession>
<dbReference type="Proteomes" id="UP000264071">
    <property type="component" value="Unassembled WGS sequence"/>
</dbReference>
<evidence type="ECO:0000256" key="1">
    <source>
        <dbReference type="SAM" id="MobiDB-lite"/>
    </source>
</evidence>
<keyword evidence="2" id="KW-0732">Signal</keyword>
<feature type="signal peptide" evidence="2">
    <location>
        <begin position="1"/>
        <end position="21"/>
    </location>
</feature>
<comment type="caution">
    <text evidence="3">The sequence shown here is derived from an EMBL/GenBank/DDBJ whole genome shotgun (WGS) entry which is preliminary data.</text>
</comment>
<gene>
    <name evidence="3" type="ORF">DGD08_18425</name>
</gene>
<evidence type="ECO:0000313" key="3">
    <source>
        <dbReference type="EMBL" id="HCT59181.1"/>
    </source>
</evidence>
<proteinExistence type="predicted"/>
<dbReference type="AlphaFoldDB" id="A0A3D4VDJ4"/>
<sequence>MKTVLFALVAALVVCANVAEAQKAGIGARQSRSPVASHPSPMNSARSVGATEAMAVGQRRTVHW</sequence>
<reference evidence="3 4" key="1">
    <citation type="journal article" date="2018" name="Nat. Biotechnol.">
        <title>A standardized bacterial taxonomy based on genome phylogeny substantially revises the tree of life.</title>
        <authorList>
            <person name="Parks D.H."/>
            <person name="Chuvochina M."/>
            <person name="Waite D.W."/>
            <person name="Rinke C."/>
            <person name="Skarshewski A."/>
            <person name="Chaumeil P.A."/>
            <person name="Hugenholtz P."/>
        </authorList>
    </citation>
    <scope>NUCLEOTIDE SEQUENCE [LARGE SCALE GENOMIC DNA]</scope>
    <source>
        <strain evidence="3">UBA8844</strain>
    </source>
</reference>
<protein>
    <submittedName>
        <fullName evidence="3">Uncharacterized protein</fullName>
    </submittedName>
</protein>
<evidence type="ECO:0000256" key="2">
    <source>
        <dbReference type="SAM" id="SignalP"/>
    </source>
</evidence>
<dbReference type="EMBL" id="DPIY01000012">
    <property type="protein sequence ID" value="HCT59181.1"/>
    <property type="molecule type" value="Genomic_DNA"/>
</dbReference>
<organism evidence="3 4">
    <name type="scientific">Gemmatimonas aurantiaca</name>
    <dbReference type="NCBI Taxonomy" id="173480"/>
    <lineage>
        <taxon>Bacteria</taxon>
        <taxon>Pseudomonadati</taxon>
        <taxon>Gemmatimonadota</taxon>
        <taxon>Gemmatimonadia</taxon>
        <taxon>Gemmatimonadales</taxon>
        <taxon>Gemmatimonadaceae</taxon>
        <taxon>Gemmatimonas</taxon>
    </lineage>
</organism>
<feature type="region of interest" description="Disordered" evidence="1">
    <location>
        <begin position="27"/>
        <end position="64"/>
    </location>
</feature>
<feature type="chain" id="PRO_5017830945" evidence="2">
    <location>
        <begin position="22"/>
        <end position="64"/>
    </location>
</feature>